<gene>
    <name evidence="1" type="ORF">GP2143_00482</name>
</gene>
<dbReference type="AntiFam" id="ANF00010">
    <property type="entry name" value="tRNA translation"/>
</dbReference>
<dbReference type="STRING" id="247633.GP2143_00482"/>
<name>A0YEX4_9GAMM</name>
<dbReference type="EMBL" id="AAVT01000007">
    <property type="protein sequence ID" value="EAW30569.1"/>
    <property type="molecule type" value="Genomic_DNA"/>
</dbReference>
<comment type="caution">
    <text evidence="1">The sequence shown here is derived from an EMBL/GenBank/DDBJ whole genome shotgun (WGS) entry which is preliminary data.</text>
</comment>
<proteinExistence type="predicted"/>
<dbReference type="Proteomes" id="UP000004931">
    <property type="component" value="Unassembled WGS sequence"/>
</dbReference>
<dbReference type="eggNOG" id="ENOG5033AVQ">
    <property type="taxonomic scope" value="Bacteria"/>
</dbReference>
<evidence type="ECO:0000313" key="1">
    <source>
        <dbReference type="EMBL" id="EAW30569.1"/>
    </source>
</evidence>
<accession>A0YEX4</accession>
<keyword evidence="2" id="KW-1185">Reference proteome</keyword>
<organism evidence="1 2">
    <name type="scientific">marine gamma proteobacterium HTCC2143</name>
    <dbReference type="NCBI Taxonomy" id="247633"/>
    <lineage>
        <taxon>Bacteria</taxon>
        <taxon>Pseudomonadati</taxon>
        <taxon>Pseudomonadota</taxon>
        <taxon>Gammaproteobacteria</taxon>
        <taxon>Cellvibrionales</taxon>
        <taxon>Spongiibacteraceae</taxon>
        <taxon>BD1-7 clade</taxon>
    </lineage>
</organism>
<reference evidence="1 2" key="1">
    <citation type="journal article" date="2010" name="J. Bacteriol.">
        <title>Genome sequence of the oligotrophic marine Gammaproteobacterium HTCC2143, isolated from the Oregon Coast.</title>
        <authorList>
            <person name="Oh H.M."/>
            <person name="Kang I."/>
            <person name="Ferriera S."/>
            <person name="Giovannoni S.J."/>
            <person name="Cho J.C."/>
        </authorList>
    </citation>
    <scope>NUCLEOTIDE SEQUENCE [LARGE SCALE GENOMIC DNA]</scope>
    <source>
        <strain evidence="1 2">HTCC2143</strain>
    </source>
</reference>
<dbReference type="AlphaFoldDB" id="A0YEX4"/>
<protein>
    <submittedName>
        <fullName evidence="1">Uncharacterized protein</fullName>
    </submittedName>
</protein>
<evidence type="ECO:0000313" key="2">
    <source>
        <dbReference type="Proteomes" id="UP000004931"/>
    </source>
</evidence>
<sequence length="87" mass="9182">MYVVAGWSSLVARRAHNPKVVGSNPAPATNLLSVVSISEILATEKLGPFYRGFLLTAVLSPGGDGACLESGLRAHFLLVGRLSDCRE</sequence>